<dbReference type="EMBL" id="JAPFQI010000005">
    <property type="protein sequence ID" value="MCW8085813.1"/>
    <property type="molecule type" value="Genomic_DNA"/>
</dbReference>
<dbReference type="Proteomes" id="UP001526430">
    <property type="component" value="Unassembled WGS sequence"/>
</dbReference>
<organism evidence="1 2">
    <name type="scientific">Sabulicella glaciei</name>
    <dbReference type="NCBI Taxonomy" id="2984948"/>
    <lineage>
        <taxon>Bacteria</taxon>
        <taxon>Pseudomonadati</taxon>
        <taxon>Pseudomonadota</taxon>
        <taxon>Alphaproteobacteria</taxon>
        <taxon>Acetobacterales</taxon>
        <taxon>Acetobacteraceae</taxon>
        <taxon>Sabulicella</taxon>
    </lineage>
</organism>
<protein>
    <submittedName>
        <fullName evidence="1">Uncharacterized protein</fullName>
    </submittedName>
</protein>
<proteinExistence type="predicted"/>
<keyword evidence="2" id="KW-1185">Reference proteome</keyword>
<reference evidence="1 2" key="1">
    <citation type="submission" date="2022-10" db="EMBL/GenBank/DDBJ databases">
        <title>Roseococcus glaciei nov., sp. nov., isolated from glacier.</title>
        <authorList>
            <person name="Liu Q."/>
            <person name="Xin Y.-H."/>
        </authorList>
    </citation>
    <scope>NUCLEOTIDE SEQUENCE [LARGE SCALE GENOMIC DNA]</scope>
    <source>
        <strain evidence="1 2">MDT2-1-1</strain>
    </source>
</reference>
<comment type="caution">
    <text evidence="1">The sequence shown here is derived from an EMBL/GenBank/DDBJ whole genome shotgun (WGS) entry which is preliminary data.</text>
</comment>
<evidence type="ECO:0000313" key="1">
    <source>
        <dbReference type="EMBL" id="MCW8085813.1"/>
    </source>
</evidence>
<accession>A0ABT3NUI4</accession>
<sequence>MGETFDQVLGRVPEPFQTALVEVCDTADLCRRWFADKGMQASAADIIAMTALVMAEAARLRTEKRDSAS</sequence>
<gene>
    <name evidence="1" type="ORF">OF850_09270</name>
</gene>
<name>A0ABT3NUI4_9PROT</name>
<evidence type="ECO:0000313" key="2">
    <source>
        <dbReference type="Proteomes" id="UP001526430"/>
    </source>
</evidence>
<dbReference type="RefSeq" id="WP_301589764.1">
    <property type="nucleotide sequence ID" value="NZ_JAPFQI010000005.1"/>
</dbReference>